<organism evidence="2 3">
    <name type="scientific">Acinetobacter cumulans</name>
    <dbReference type="NCBI Taxonomy" id="2136182"/>
    <lineage>
        <taxon>Bacteria</taxon>
        <taxon>Pseudomonadati</taxon>
        <taxon>Pseudomonadota</taxon>
        <taxon>Gammaproteobacteria</taxon>
        <taxon>Moraxellales</taxon>
        <taxon>Moraxellaceae</taxon>
        <taxon>Acinetobacter</taxon>
    </lineage>
</organism>
<dbReference type="PRINTS" id="PR00111">
    <property type="entry name" value="ABHYDROLASE"/>
</dbReference>
<sequence length="264" mass="28889">MNLFTTIENAKISYSVDGNGPLNLVLVHGAGANSESNWGHFIEFLAPHYKVVRPNYSGSGETTDEGQPLSTAQLAEQVIAAAKAADAVPFDLIGFSLGTSVSTYIAAEYPEYVKSVVLLAPYLKGNARTKLQFELWKDLGQNNRKAMSSIIIQTGFSANFTSAWDENTMAQTLENTLQTNNWEGFIRQAELLIHTDVTAQAKKINKPTLVIGCTYDYMVPSVLAKDAVALISHAEYAELAAGHMAVYEKPEEFLKLATEFLQKS</sequence>
<evidence type="ECO:0000313" key="3">
    <source>
        <dbReference type="Proteomes" id="UP000281084"/>
    </source>
</evidence>
<dbReference type="InterPro" id="IPR050266">
    <property type="entry name" value="AB_hydrolase_sf"/>
</dbReference>
<dbReference type="EMBL" id="RAXZ01000001">
    <property type="protein sequence ID" value="RKG55735.1"/>
    <property type="molecule type" value="Genomic_DNA"/>
</dbReference>
<reference evidence="2 3" key="1">
    <citation type="submission" date="2018-09" db="EMBL/GenBank/DDBJ databases">
        <title>The draft genome of Acinetobacter spp. strains.</title>
        <authorList>
            <person name="Qin J."/>
            <person name="Feng Y."/>
            <person name="Zong Z."/>
        </authorList>
    </citation>
    <scope>NUCLEOTIDE SEQUENCE [LARGE SCALE GENOMIC DNA]</scope>
    <source>
        <strain evidence="2 3">WCHAc060002</strain>
    </source>
</reference>
<evidence type="ECO:0000259" key="1">
    <source>
        <dbReference type="Pfam" id="PF00561"/>
    </source>
</evidence>
<dbReference type="SUPFAM" id="SSF53474">
    <property type="entry name" value="alpha/beta-Hydrolases"/>
    <property type="match status" value="1"/>
</dbReference>
<gene>
    <name evidence="2" type="ORF">D7V64_01180</name>
</gene>
<dbReference type="Proteomes" id="UP000281084">
    <property type="component" value="Unassembled WGS sequence"/>
</dbReference>
<dbReference type="Pfam" id="PF00561">
    <property type="entry name" value="Abhydrolase_1"/>
    <property type="match status" value="1"/>
</dbReference>
<accession>A0A3A8GA54</accession>
<dbReference type="Gene3D" id="3.40.50.1820">
    <property type="entry name" value="alpha/beta hydrolase"/>
    <property type="match status" value="1"/>
</dbReference>
<dbReference type="AlphaFoldDB" id="A0A3A8GA54"/>
<keyword evidence="2" id="KW-0378">Hydrolase</keyword>
<comment type="caution">
    <text evidence="2">The sequence shown here is derived from an EMBL/GenBank/DDBJ whole genome shotgun (WGS) entry which is preliminary data.</text>
</comment>
<proteinExistence type="predicted"/>
<dbReference type="PANTHER" id="PTHR43798">
    <property type="entry name" value="MONOACYLGLYCEROL LIPASE"/>
    <property type="match status" value="1"/>
</dbReference>
<dbReference type="GO" id="GO:0016020">
    <property type="term" value="C:membrane"/>
    <property type="evidence" value="ECO:0007669"/>
    <property type="project" value="TreeGrafter"/>
</dbReference>
<dbReference type="GO" id="GO:0047372">
    <property type="term" value="F:monoacylglycerol lipase activity"/>
    <property type="evidence" value="ECO:0007669"/>
    <property type="project" value="TreeGrafter"/>
</dbReference>
<name>A0A3A8GA54_9GAMM</name>
<feature type="domain" description="AB hydrolase-1" evidence="1">
    <location>
        <begin position="24"/>
        <end position="250"/>
    </location>
</feature>
<dbReference type="InterPro" id="IPR000073">
    <property type="entry name" value="AB_hydrolase_1"/>
</dbReference>
<dbReference type="InterPro" id="IPR029058">
    <property type="entry name" value="AB_hydrolase_fold"/>
</dbReference>
<evidence type="ECO:0000313" key="2">
    <source>
        <dbReference type="EMBL" id="RKG55735.1"/>
    </source>
</evidence>
<dbReference type="RefSeq" id="WP_120366567.1">
    <property type="nucleotide sequence ID" value="NZ_RAXZ01000001.1"/>
</dbReference>
<protein>
    <submittedName>
        <fullName evidence="2">Alpha/beta hydrolase</fullName>
    </submittedName>
</protein>
<dbReference type="PANTHER" id="PTHR43798:SF5">
    <property type="entry name" value="MONOACYLGLYCEROL LIPASE ABHD6"/>
    <property type="match status" value="1"/>
</dbReference>
<dbReference type="GO" id="GO:0046464">
    <property type="term" value="P:acylglycerol catabolic process"/>
    <property type="evidence" value="ECO:0007669"/>
    <property type="project" value="TreeGrafter"/>
</dbReference>